<name>A0A252F6I1_9FIRM</name>
<dbReference type="AlphaFoldDB" id="A0A252F6I1"/>
<keyword evidence="7" id="KW-0233">DNA recombination</keyword>
<keyword evidence="11" id="KW-1185">Reference proteome</keyword>
<dbReference type="Pfam" id="PF00149">
    <property type="entry name" value="Metallophos"/>
    <property type="match status" value="1"/>
</dbReference>
<dbReference type="OrthoDB" id="9773856at2"/>
<feature type="domain" description="Nuclease SbcCD subunit D C-terminal" evidence="9">
    <location>
        <begin position="267"/>
        <end position="359"/>
    </location>
</feature>
<keyword evidence="7" id="KW-0235">DNA replication</keyword>
<evidence type="ECO:0000259" key="9">
    <source>
        <dbReference type="Pfam" id="PF12320"/>
    </source>
</evidence>
<dbReference type="GO" id="GO:0006310">
    <property type="term" value="P:DNA recombination"/>
    <property type="evidence" value="ECO:0007669"/>
    <property type="project" value="UniProtKB-KW"/>
</dbReference>
<keyword evidence="5 7" id="KW-0378">Hydrolase</keyword>
<keyword evidence="4 7" id="KW-0540">Nuclease</keyword>
<evidence type="ECO:0000256" key="2">
    <source>
        <dbReference type="ARBA" id="ARBA00011322"/>
    </source>
</evidence>
<protein>
    <recommendedName>
        <fullName evidence="3 7">Nuclease SbcCD subunit D</fullName>
    </recommendedName>
</protein>
<evidence type="ECO:0000256" key="5">
    <source>
        <dbReference type="ARBA" id="ARBA00022801"/>
    </source>
</evidence>
<proteinExistence type="inferred from homology"/>
<dbReference type="CDD" id="cd00840">
    <property type="entry name" value="MPP_Mre11_N"/>
    <property type="match status" value="1"/>
</dbReference>
<evidence type="ECO:0000256" key="3">
    <source>
        <dbReference type="ARBA" id="ARBA00013365"/>
    </source>
</evidence>
<dbReference type="InterPro" id="IPR026843">
    <property type="entry name" value="SbcD_C"/>
</dbReference>
<organism evidence="10 11">
    <name type="scientific">Butyricicoccus porcorum</name>
    <dbReference type="NCBI Taxonomy" id="1945634"/>
    <lineage>
        <taxon>Bacteria</taxon>
        <taxon>Bacillati</taxon>
        <taxon>Bacillota</taxon>
        <taxon>Clostridia</taxon>
        <taxon>Eubacteriales</taxon>
        <taxon>Butyricicoccaceae</taxon>
        <taxon>Butyricicoccus</taxon>
    </lineage>
</organism>
<dbReference type="InterPro" id="IPR004593">
    <property type="entry name" value="SbcD"/>
</dbReference>
<comment type="subunit">
    <text evidence="2 7">Heterodimer of SbcC and SbcD.</text>
</comment>
<comment type="function">
    <text evidence="7">SbcCD cleaves DNA hairpin structures. These structures can inhibit DNA replication and are intermediates in certain DNA recombination reactions. The complex acts as a 3'-&gt;5' double strand exonuclease that can open hairpins. It also has a 5' single-strand endonuclease activity.</text>
</comment>
<dbReference type="PANTHER" id="PTHR30337:SF0">
    <property type="entry name" value="NUCLEASE SBCCD SUBUNIT D"/>
    <property type="match status" value="1"/>
</dbReference>
<comment type="similarity">
    <text evidence="1 7">Belongs to the SbcD family.</text>
</comment>
<keyword evidence="6 7" id="KW-0269">Exonuclease</keyword>
<evidence type="ECO:0000256" key="6">
    <source>
        <dbReference type="ARBA" id="ARBA00022839"/>
    </source>
</evidence>
<keyword evidence="7" id="KW-0255">Endonuclease</keyword>
<evidence type="ECO:0000313" key="10">
    <source>
        <dbReference type="EMBL" id="OUM21364.1"/>
    </source>
</evidence>
<comment type="caution">
    <text evidence="10">The sequence shown here is derived from an EMBL/GenBank/DDBJ whole genome shotgun (WGS) entry which is preliminary data.</text>
</comment>
<dbReference type="EMBL" id="NHOC01000002">
    <property type="protein sequence ID" value="OUM21364.1"/>
    <property type="molecule type" value="Genomic_DNA"/>
</dbReference>
<dbReference type="SUPFAM" id="SSF56300">
    <property type="entry name" value="Metallo-dependent phosphatases"/>
    <property type="match status" value="1"/>
</dbReference>
<evidence type="ECO:0000256" key="7">
    <source>
        <dbReference type="RuleBase" id="RU363069"/>
    </source>
</evidence>
<dbReference type="InterPro" id="IPR029052">
    <property type="entry name" value="Metallo-depent_PP-like"/>
</dbReference>
<feature type="domain" description="Calcineurin-like phosphoesterase" evidence="8">
    <location>
        <begin position="1"/>
        <end position="217"/>
    </location>
</feature>
<sequence>MKFLHLSDLHLGKRVHAFSMLEDQRVILEQIAQMARAQCVDAVVIAGDIYDKSIPPGEAVGLFDSFFTSLCAAGISVLAISGNHDSGERLNFGQTLLARQGVYLAGTFGETMESVELCDADGCRVQFHLLPWLRPMELRERLWLAESTQQYAVQAALETADWDDSARHVLLAHAFVTAGGALPEQSESEIIPVGGLDAVDAALFDRFDYVALGHLHRAQRLGRDSVRYAGSPLKYSFSEAKYPKSVPLVTLGARGEATVELLPLRPRHEMREIRGKLADVTSELVVHAGDPEDYLRVILTDEDELYDPQSALKEVYPNLMRLDFDNARTRAADIDGLCEEDIAQKRTPAQLFAQFFAEQNGKEMSEWQQQVIDRICRRMEDADEAN</sequence>
<dbReference type="Pfam" id="PF12320">
    <property type="entry name" value="SbcD_C"/>
    <property type="match status" value="1"/>
</dbReference>
<dbReference type="Gene3D" id="3.60.21.10">
    <property type="match status" value="1"/>
</dbReference>
<dbReference type="GO" id="GO:0006260">
    <property type="term" value="P:DNA replication"/>
    <property type="evidence" value="ECO:0007669"/>
    <property type="project" value="UniProtKB-KW"/>
</dbReference>
<evidence type="ECO:0000313" key="11">
    <source>
        <dbReference type="Proteomes" id="UP000194903"/>
    </source>
</evidence>
<dbReference type="InterPro" id="IPR050535">
    <property type="entry name" value="DNA_Repair-Maintenance_Comp"/>
</dbReference>
<dbReference type="Proteomes" id="UP000194903">
    <property type="component" value="Unassembled WGS sequence"/>
</dbReference>
<evidence type="ECO:0000256" key="4">
    <source>
        <dbReference type="ARBA" id="ARBA00022722"/>
    </source>
</evidence>
<dbReference type="PANTHER" id="PTHR30337">
    <property type="entry name" value="COMPONENT OF ATP-DEPENDENT DSDNA EXONUCLEASE"/>
    <property type="match status" value="1"/>
</dbReference>
<accession>A0A252F6I1</accession>
<dbReference type="GO" id="GO:0008408">
    <property type="term" value="F:3'-5' exonuclease activity"/>
    <property type="evidence" value="ECO:0007669"/>
    <property type="project" value="InterPro"/>
</dbReference>
<dbReference type="GO" id="GO:0004519">
    <property type="term" value="F:endonuclease activity"/>
    <property type="evidence" value="ECO:0007669"/>
    <property type="project" value="UniProtKB-KW"/>
</dbReference>
<dbReference type="InterPro" id="IPR004843">
    <property type="entry name" value="Calcineurin-like_PHP"/>
</dbReference>
<evidence type="ECO:0000259" key="8">
    <source>
        <dbReference type="Pfam" id="PF00149"/>
    </source>
</evidence>
<reference evidence="10 11" key="1">
    <citation type="submission" date="2017-05" db="EMBL/GenBank/DDBJ databases">
        <title>Butyricicoccus porcorum sp. nov. a butyrate-producing bacterium from the swine intestinal tract.</title>
        <authorList>
            <person name="Trachsel J."/>
            <person name="Humphrey S."/>
            <person name="Allen H.K."/>
        </authorList>
    </citation>
    <scope>NUCLEOTIDE SEQUENCE [LARGE SCALE GENOMIC DNA]</scope>
    <source>
        <strain evidence="10">BB10</strain>
    </source>
</reference>
<dbReference type="NCBIfam" id="TIGR00619">
    <property type="entry name" value="sbcd"/>
    <property type="match status" value="1"/>
</dbReference>
<dbReference type="RefSeq" id="WP_087017228.1">
    <property type="nucleotide sequence ID" value="NZ_CP178353.1"/>
</dbReference>
<dbReference type="InterPro" id="IPR041796">
    <property type="entry name" value="Mre11_N"/>
</dbReference>
<gene>
    <name evidence="7" type="primary">sbcD</name>
    <name evidence="10" type="ORF">CBW42_01980</name>
</gene>
<evidence type="ECO:0000256" key="1">
    <source>
        <dbReference type="ARBA" id="ARBA00010555"/>
    </source>
</evidence>